<dbReference type="Pfam" id="PF00856">
    <property type="entry name" value="SET"/>
    <property type="match status" value="1"/>
</dbReference>
<evidence type="ECO:0000256" key="2">
    <source>
        <dbReference type="ARBA" id="ARBA00022454"/>
    </source>
</evidence>
<evidence type="ECO:0000256" key="3">
    <source>
        <dbReference type="ARBA" id="ARBA00022603"/>
    </source>
</evidence>
<keyword evidence="4 7" id="KW-0808">Transferase</keyword>
<name>A0A7S6UH86_9GAMM</name>
<evidence type="ECO:0000256" key="5">
    <source>
        <dbReference type="ARBA" id="ARBA00022691"/>
    </source>
</evidence>
<keyword evidence="5" id="KW-0949">S-adenosyl-L-methionine</keyword>
<accession>A0A7S6UH86</accession>
<evidence type="ECO:0000313" key="8">
    <source>
        <dbReference type="Proteomes" id="UP000594059"/>
    </source>
</evidence>
<comment type="subcellular location">
    <subcellularLocation>
        <location evidence="1">Chromosome</location>
    </subcellularLocation>
</comment>
<dbReference type="EMBL" id="CP063656">
    <property type="protein sequence ID" value="QOW20273.1"/>
    <property type="molecule type" value="Genomic_DNA"/>
</dbReference>
<keyword evidence="2" id="KW-0158">Chromosome</keyword>
<feature type="domain" description="SET" evidence="6">
    <location>
        <begin position="2"/>
        <end position="122"/>
    </location>
</feature>
<dbReference type="Proteomes" id="UP000594059">
    <property type="component" value="Chromosome"/>
</dbReference>
<reference evidence="7 8" key="1">
    <citation type="submission" date="2020-10" db="EMBL/GenBank/DDBJ databases">
        <title>complete genome sequencing of Lysobacter sp. H21R20.</title>
        <authorList>
            <person name="Bae J.-W."/>
            <person name="Lee S.-Y."/>
        </authorList>
    </citation>
    <scope>NUCLEOTIDE SEQUENCE [LARGE SCALE GENOMIC DNA]</scope>
    <source>
        <strain evidence="7 8">H21R20</strain>
    </source>
</reference>
<keyword evidence="8" id="KW-1185">Reference proteome</keyword>
<evidence type="ECO:0000256" key="4">
    <source>
        <dbReference type="ARBA" id="ARBA00022679"/>
    </source>
</evidence>
<proteinExistence type="predicted"/>
<evidence type="ECO:0000256" key="1">
    <source>
        <dbReference type="ARBA" id="ARBA00004286"/>
    </source>
</evidence>
<protein>
    <submittedName>
        <fullName evidence="7">SET domain-containing protein-lysine N-methyltransferase</fullName>
    </submittedName>
</protein>
<dbReference type="KEGG" id="lcic:INQ41_04380"/>
<dbReference type="PROSITE" id="PS50280">
    <property type="entry name" value="SET"/>
    <property type="match status" value="1"/>
</dbReference>
<gene>
    <name evidence="7" type="ORF">INQ41_04380</name>
</gene>
<organism evidence="7 8">
    <name type="scientific">Novilysobacter ciconiae</name>
    <dbReference type="NCBI Taxonomy" id="2781022"/>
    <lineage>
        <taxon>Bacteria</taxon>
        <taxon>Pseudomonadati</taxon>
        <taxon>Pseudomonadota</taxon>
        <taxon>Gammaproteobacteria</taxon>
        <taxon>Lysobacterales</taxon>
        <taxon>Lysobacteraceae</taxon>
        <taxon>Novilysobacter</taxon>
    </lineage>
</organism>
<dbReference type="InterPro" id="IPR050777">
    <property type="entry name" value="SET2_Histone-Lys_MeTrsfase"/>
</dbReference>
<dbReference type="Gene3D" id="2.170.270.10">
    <property type="entry name" value="SET domain"/>
    <property type="match status" value="1"/>
</dbReference>
<dbReference type="GO" id="GO:0032259">
    <property type="term" value="P:methylation"/>
    <property type="evidence" value="ECO:0007669"/>
    <property type="project" value="UniProtKB-KW"/>
</dbReference>
<dbReference type="InterPro" id="IPR046341">
    <property type="entry name" value="SET_dom_sf"/>
</dbReference>
<dbReference type="GO" id="GO:0005694">
    <property type="term" value="C:chromosome"/>
    <property type="evidence" value="ECO:0007669"/>
    <property type="project" value="UniProtKB-SubCell"/>
</dbReference>
<evidence type="ECO:0000313" key="7">
    <source>
        <dbReference type="EMBL" id="QOW20273.1"/>
    </source>
</evidence>
<dbReference type="AlphaFoldDB" id="A0A7S6UH86"/>
<dbReference type="SUPFAM" id="SSF82199">
    <property type="entry name" value="SET domain"/>
    <property type="match status" value="1"/>
</dbReference>
<dbReference type="SMART" id="SM00317">
    <property type="entry name" value="SET"/>
    <property type="match status" value="1"/>
</dbReference>
<dbReference type="PANTHER" id="PTHR22884">
    <property type="entry name" value="SET DOMAIN PROTEINS"/>
    <property type="match status" value="1"/>
</dbReference>
<evidence type="ECO:0000259" key="6">
    <source>
        <dbReference type="PROSITE" id="PS50280"/>
    </source>
</evidence>
<sequence length="163" mass="17902">MPRKIIARHSAIHGNGVFAIAPIAKGERIVEYTGTRRTHADVDAGDSGDASSGHTFFFTLNDEYVIDGNVKGGVARWINHSCEPNCEALLVEHEGEDRSLDRVFIEAISDIEPGDELVYNYGITLAEAHTPKMKRIWACYCGADTCTGTILQPKSKPRGKRKS</sequence>
<dbReference type="RefSeq" id="WP_193986544.1">
    <property type="nucleotide sequence ID" value="NZ_CP063656.1"/>
</dbReference>
<dbReference type="GO" id="GO:0008168">
    <property type="term" value="F:methyltransferase activity"/>
    <property type="evidence" value="ECO:0007669"/>
    <property type="project" value="UniProtKB-KW"/>
</dbReference>
<dbReference type="InterPro" id="IPR001214">
    <property type="entry name" value="SET_dom"/>
</dbReference>
<keyword evidence="3 7" id="KW-0489">Methyltransferase</keyword>